<dbReference type="Proteomes" id="UP000187406">
    <property type="component" value="Unassembled WGS sequence"/>
</dbReference>
<reference evidence="2" key="1">
    <citation type="submission" date="2016-04" db="EMBL/GenBank/DDBJ databases">
        <title>Cephalotus genome sequencing.</title>
        <authorList>
            <person name="Fukushima K."/>
            <person name="Hasebe M."/>
            <person name="Fang X."/>
        </authorList>
    </citation>
    <scope>NUCLEOTIDE SEQUENCE [LARGE SCALE GENOMIC DNA]</scope>
    <source>
        <strain evidence="2">cv. St1</strain>
    </source>
</reference>
<evidence type="ECO:0000313" key="1">
    <source>
        <dbReference type="EMBL" id="GAV75458.1"/>
    </source>
</evidence>
<organism evidence="1 2">
    <name type="scientific">Cephalotus follicularis</name>
    <name type="common">Albany pitcher plant</name>
    <dbReference type="NCBI Taxonomy" id="3775"/>
    <lineage>
        <taxon>Eukaryota</taxon>
        <taxon>Viridiplantae</taxon>
        <taxon>Streptophyta</taxon>
        <taxon>Embryophyta</taxon>
        <taxon>Tracheophyta</taxon>
        <taxon>Spermatophyta</taxon>
        <taxon>Magnoliopsida</taxon>
        <taxon>eudicotyledons</taxon>
        <taxon>Gunneridae</taxon>
        <taxon>Pentapetalae</taxon>
        <taxon>rosids</taxon>
        <taxon>fabids</taxon>
        <taxon>Oxalidales</taxon>
        <taxon>Cephalotaceae</taxon>
        <taxon>Cephalotus</taxon>
    </lineage>
</organism>
<comment type="caution">
    <text evidence="1">The sequence shown here is derived from an EMBL/GenBank/DDBJ whole genome shotgun (WGS) entry which is preliminary data.</text>
</comment>
<dbReference type="OrthoDB" id="1736889at2759"/>
<dbReference type="InParanoid" id="A0A1Q3C5T7"/>
<proteinExistence type="predicted"/>
<dbReference type="EMBL" id="BDDD01001369">
    <property type="protein sequence ID" value="GAV75458.1"/>
    <property type="molecule type" value="Genomic_DNA"/>
</dbReference>
<accession>A0A1Q3C5T7</accession>
<sequence length="114" mass="12554">MCRAVGSSHGSGRDTLSQLATTENLGGAKTVFMENLVRANVAELKEVSLVESELGWMNLIVLWLREGQLLEDPIEAQKIRCLRESKAKHAHEEVHKGVCGNHIGGRVLAQKIVR</sequence>
<name>A0A1Q3C5T7_CEPFO</name>
<gene>
    <name evidence="1" type="ORF">CFOL_v3_18937</name>
</gene>
<evidence type="ECO:0000313" key="2">
    <source>
        <dbReference type="Proteomes" id="UP000187406"/>
    </source>
</evidence>
<dbReference type="AlphaFoldDB" id="A0A1Q3C5T7"/>
<keyword evidence="2" id="KW-1185">Reference proteome</keyword>
<protein>
    <submittedName>
        <fullName evidence="1">Uncharacterized protein</fullName>
    </submittedName>
</protein>